<dbReference type="GO" id="GO:0005576">
    <property type="term" value="C:extracellular region"/>
    <property type="evidence" value="ECO:0007669"/>
    <property type="project" value="UniProtKB-SubCell"/>
</dbReference>
<dbReference type="EMBL" id="NEDP02005583">
    <property type="protein sequence ID" value="OWF37712.1"/>
    <property type="molecule type" value="Genomic_DNA"/>
</dbReference>
<comment type="caution">
    <text evidence="5">The sequence shown here is derived from an EMBL/GenBank/DDBJ whole genome shotgun (WGS) entry which is preliminary data.</text>
</comment>
<sequence length="348" mass="39122">MSELEAFKKIMIVPNTSRSGRVSDLSTMSGLTFLCLYAGLLYHTTNVLSIPLSQDVRDAIDDYISQKQHFLSKDVQILTSRLAKVENNRENDFQFFTNRLLEVETMHAKELETLTNRLAEVENMCNKDFDILTSGIPEVENMRSKELQAQINRSSDVEKMHGKHDVKGLTNRLKDLKNNNFKDVKTLKTHSQTFQAPSIAKRTSIIMRPRVAPVTDWVAFHAILPVRIHDPAYGHIIPFSDMKTNIGTGYHATTGVFICNTPGVYVFSWNIRIHEPAHGLETELMLNGATVGYNTSGGGDNSVWGYGSATVTLYLQEGDEVWVRVTSKTPGVSIVEYNCMFTGFLIHT</sequence>
<evidence type="ECO:0000256" key="3">
    <source>
        <dbReference type="ARBA" id="ARBA00022729"/>
    </source>
</evidence>
<dbReference type="SUPFAM" id="SSF49842">
    <property type="entry name" value="TNF-like"/>
    <property type="match status" value="1"/>
</dbReference>
<dbReference type="InterPro" id="IPR050822">
    <property type="entry name" value="Cerebellin_Synaptic_Org"/>
</dbReference>
<feature type="domain" description="C1q" evidence="4">
    <location>
        <begin position="213"/>
        <end position="348"/>
    </location>
</feature>
<protein>
    <submittedName>
        <fullName evidence="5">Complement C1q-like protein 4</fullName>
    </submittedName>
</protein>
<dbReference type="Proteomes" id="UP000242188">
    <property type="component" value="Unassembled WGS sequence"/>
</dbReference>
<organism evidence="5 6">
    <name type="scientific">Mizuhopecten yessoensis</name>
    <name type="common">Japanese scallop</name>
    <name type="synonym">Patinopecten yessoensis</name>
    <dbReference type="NCBI Taxonomy" id="6573"/>
    <lineage>
        <taxon>Eukaryota</taxon>
        <taxon>Metazoa</taxon>
        <taxon>Spiralia</taxon>
        <taxon>Lophotrochozoa</taxon>
        <taxon>Mollusca</taxon>
        <taxon>Bivalvia</taxon>
        <taxon>Autobranchia</taxon>
        <taxon>Pteriomorphia</taxon>
        <taxon>Pectinida</taxon>
        <taxon>Pectinoidea</taxon>
        <taxon>Pectinidae</taxon>
        <taxon>Mizuhopecten</taxon>
    </lineage>
</organism>
<name>A0A210PMK0_MIZYE</name>
<dbReference type="Gene3D" id="2.60.120.40">
    <property type="match status" value="1"/>
</dbReference>
<evidence type="ECO:0000259" key="4">
    <source>
        <dbReference type="PROSITE" id="PS50871"/>
    </source>
</evidence>
<dbReference type="InterPro" id="IPR008983">
    <property type="entry name" value="Tumour_necrosis_fac-like_dom"/>
</dbReference>
<dbReference type="AlphaFoldDB" id="A0A210PMK0"/>
<gene>
    <name evidence="5" type="ORF">KP79_PYT21371</name>
</gene>
<evidence type="ECO:0000313" key="5">
    <source>
        <dbReference type="EMBL" id="OWF37712.1"/>
    </source>
</evidence>
<dbReference type="PANTHER" id="PTHR22923">
    <property type="entry name" value="CEREBELLIN-RELATED"/>
    <property type="match status" value="1"/>
</dbReference>
<dbReference type="SMART" id="SM00110">
    <property type="entry name" value="C1Q"/>
    <property type="match status" value="1"/>
</dbReference>
<evidence type="ECO:0000313" key="6">
    <source>
        <dbReference type="Proteomes" id="UP000242188"/>
    </source>
</evidence>
<comment type="subcellular location">
    <subcellularLocation>
        <location evidence="1">Secreted</location>
    </subcellularLocation>
</comment>
<keyword evidence="2" id="KW-0964">Secreted</keyword>
<keyword evidence="3" id="KW-0732">Signal</keyword>
<dbReference type="Pfam" id="PF00386">
    <property type="entry name" value="C1q"/>
    <property type="match status" value="1"/>
</dbReference>
<dbReference type="PROSITE" id="PS50871">
    <property type="entry name" value="C1Q"/>
    <property type="match status" value="1"/>
</dbReference>
<evidence type="ECO:0000256" key="1">
    <source>
        <dbReference type="ARBA" id="ARBA00004613"/>
    </source>
</evidence>
<dbReference type="PANTHER" id="PTHR22923:SF116">
    <property type="entry name" value="C1Q DOMAIN-CONTAINING PROTEIN"/>
    <property type="match status" value="1"/>
</dbReference>
<accession>A0A210PMK0</accession>
<dbReference type="InterPro" id="IPR001073">
    <property type="entry name" value="C1q_dom"/>
</dbReference>
<dbReference type="OrthoDB" id="6052633at2759"/>
<keyword evidence="6" id="KW-1185">Reference proteome</keyword>
<dbReference type="PRINTS" id="PR00007">
    <property type="entry name" value="COMPLEMNTC1Q"/>
</dbReference>
<reference evidence="5 6" key="1">
    <citation type="journal article" date="2017" name="Nat. Ecol. Evol.">
        <title>Scallop genome provides insights into evolution of bilaterian karyotype and development.</title>
        <authorList>
            <person name="Wang S."/>
            <person name="Zhang J."/>
            <person name="Jiao W."/>
            <person name="Li J."/>
            <person name="Xun X."/>
            <person name="Sun Y."/>
            <person name="Guo X."/>
            <person name="Huan P."/>
            <person name="Dong B."/>
            <person name="Zhang L."/>
            <person name="Hu X."/>
            <person name="Sun X."/>
            <person name="Wang J."/>
            <person name="Zhao C."/>
            <person name="Wang Y."/>
            <person name="Wang D."/>
            <person name="Huang X."/>
            <person name="Wang R."/>
            <person name="Lv J."/>
            <person name="Li Y."/>
            <person name="Zhang Z."/>
            <person name="Liu B."/>
            <person name="Lu W."/>
            <person name="Hui Y."/>
            <person name="Liang J."/>
            <person name="Zhou Z."/>
            <person name="Hou R."/>
            <person name="Li X."/>
            <person name="Liu Y."/>
            <person name="Li H."/>
            <person name="Ning X."/>
            <person name="Lin Y."/>
            <person name="Zhao L."/>
            <person name="Xing Q."/>
            <person name="Dou J."/>
            <person name="Li Y."/>
            <person name="Mao J."/>
            <person name="Guo H."/>
            <person name="Dou H."/>
            <person name="Li T."/>
            <person name="Mu C."/>
            <person name="Jiang W."/>
            <person name="Fu Q."/>
            <person name="Fu X."/>
            <person name="Miao Y."/>
            <person name="Liu J."/>
            <person name="Yu Q."/>
            <person name="Li R."/>
            <person name="Liao H."/>
            <person name="Li X."/>
            <person name="Kong Y."/>
            <person name="Jiang Z."/>
            <person name="Chourrout D."/>
            <person name="Li R."/>
            <person name="Bao Z."/>
        </authorList>
    </citation>
    <scope>NUCLEOTIDE SEQUENCE [LARGE SCALE GENOMIC DNA]</scope>
    <source>
        <strain evidence="5 6">PY_sf001</strain>
    </source>
</reference>
<proteinExistence type="predicted"/>
<evidence type="ECO:0000256" key="2">
    <source>
        <dbReference type="ARBA" id="ARBA00022525"/>
    </source>
</evidence>